<name>A0A5J5CU71_9PERO</name>
<keyword evidence="2" id="KW-1185">Reference proteome</keyword>
<gene>
    <name evidence="1" type="ORF">FQN60_015093</name>
</gene>
<dbReference type="AlphaFoldDB" id="A0A5J5CU71"/>
<accession>A0A5J5CU71</accession>
<evidence type="ECO:0000313" key="2">
    <source>
        <dbReference type="Proteomes" id="UP000327493"/>
    </source>
</evidence>
<reference evidence="1 2" key="1">
    <citation type="submission" date="2019-08" db="EMBL/GenBank/DDBJ databases">
        <title>A chromosome-level genome assembly, high-density linkage maps, and genome scans reveal the genomic architecture of hybrid incompatibilities underlying speciation via character displacement in darters (Percidae: Etheostominae).</title>
        <authorList>
            <person name="Moran R.L."/>
            <person name="Catchen J.M."/>
            <person name="Fuller R.C."/>
        </authorList>
    </citation>
    <scope>NUCLEOTIDE SEQUENCE [LARGE SCALE GENOMIC DNA]</scope>
    <source>
        <strain evidence="1">EspeVRDwgs_2016</strain>
        <tissue evidence="1">Muscle</tissue>
    </source>
</reference>
<sequence length="33" mass="3841">MERLDFQEDLVKRSVCFDSAQLYVTKLIHGLGE</sequence>
<proteinExistence type="predicted"/>
<protein>
    <submittedName>
        <fullName evidence="1">Uncharacterized protein</fullName>
    </submittedName>
</protein>
<organism evidence="1 2">
    <name type="scientific">Etheostoma spectabile</name>
    <name type="common">orangethroat darter</name>
    <dbReference type="NCBI Taxonomy" id="54343"/>
    <lineage>
        <taxon>Eukaryota</taxon>
        <taxon>Metazoa</taxon>
        <taxon>Chordata</taxon>
        <taxon>Craniata</taxon>
        <taxon>Vertebrata</taxon>
        <taxon>Euteleostomi</taxon>
        <taxon>Actinopterygii</taxon>
        <taxon>Neopterygii</taxon>
        <taxon>Teleostei</taxon>
        <taxon>Neoteleostei</taxon>
        <taxon>Acanthomorphata</taxon>
        <taxon>Eupercaria</taxon>
        <taxon>Perciformes</taxon>
        <taxon>Percoidei</taxon>
        <taxon>Percidae</taxon>
        <taxon>Etheostomatinae</taxon>
        <taxon>Etheostoma</taxon>
    </lineage>
</organism>
<evidence type="ECO:0000313" key="1">
    <source>
        <dbReference type="EMBL" id="KAA8583885.1"/>
    </source>
</evidence>
<dbReference type="Proteomes" id="UP000327493">
    <property type="component" value="Chromosome 17"/>
</dbReference>
<dbReference type="EMBL" id="VOFY01000017">
    <property type="protein sequence ID" value="KAA8583885.1"/>
    <property type="molecule type" value="Genomic_DNA"/>
</dbReference>
<comment type="caution">
    <text evidence="1">The sequence shown here is derived from an EMBL/GenBank/DDBJ whole genome shotgun (WGS) entry which is preliminary data.</text>
</comment>